<dbReference type="Proteomes" id="UP000326340">
    <property type="component" value="Unassembled WGS sequence"/>
</dbReference>
<keyword evidence="3" id="KW-1185">Reference proteome</keyword>
<accession>A0A5Q4BVR4</accession>
<reference evidence="2 3" key="1">
    <citation type="journal article" date="2019" name="Sci. Rep.">
        <title>Colletotrichum shisoi sp. nov., an anthracnose pathogen of Perilla frutescens in Japan: molecular phylogenetic, morphological and genomic evidence.</title>
        <authorList>
            <person name="Gan P."/>
            <person name="Tsushima A."/>
            <person name="Hiroyama R."/>
            <person name="Narusaka M."/>
            <person name="Takano Y."/>
            <person name="Narusaka Y."/>
            <person name="Kawaradani M."/>
            <person name="Damm U."/>
            <person name="Shirasu K."/>
        </authorList>
    </citation>
    <scope>NUCLEOTIDE SEQUENCE [LARGE SCALE GENOMIC DNA]</scope>
    <source>
        <strain evidence="2 3">PG-2018a</strain>
    </source>
</reference>
<dbReference type="OrthoDB" id="3552888at2759"/>
<name>A0A5Q4BVR4_9PEZI</name>
<dbReference type="EMBL" id="PUHP01000330">
    <property type="protein sequence ID" value="TQN70871.1"/>
    <property type="molecule type" value="Genomic_DNA"/>
</dbReference>
<sequence length="204" mass="22608">MRFALILALLPALSVALADDAMDSPMGTKEFVPTWEFEPFPGEKVVLNGTIEQVVAELKQINPDYSPFSPESQALAQADLSFSSSAAHLPEIYPRDKILCNMPKWGYVDTYSSDRGYRHLLGVKGRPRGDPGPGNCGRVSCGYKAAVWFCNDNTHHIMLDNFQQIAHMVGFIKYYCSANSPNVFNGQAFHQTDNWNVVLSGARC</sequence>
<proteinExistence type="predicted"/>
<gene>
    <name evidence="2" type="ORF">CSHISOI_04305</name>
</gene>
<feature type="signal peptide" evidence="1">
    <location>
        <begin position="1"/>
        <end position="18"/>
    </location>
</feature>
<protein>
    <recommendedName>
        <fullName evidence="4">Secreted protein</fullName>
    </recommendedName>
</protein>
<organism evidence="2 3">
    <name type="scientific">Colletotrichum shisoi</name>
    <dbReference type="NCBI Taxonomy" id="2078593"/>
    <lineage>
        <taxon>Eukaryota</taxon>
        <taxon>Fungi</taxon>
        <taxon>Dikarya</taxon>
        <taxon>Ascomycota</taxon>
        <taxon>Pezizomycotina</taxon>
        <taxon>Sordariomycetes</taxon>
        <taxon>Hypocreomycetidae</taxon>
        <taxon>Glomerellales</taxon>
        <taxon>Glomerellaceae</taxon>
        <taxon>Colletotrichum</taxon>
        <taxon>Colletotrichum destructivum species complex</taxon>
    </lineage>
</organism>
<comment type="caution">
    <text evidence="2">The sequence shown here is derived from an EMBL/GenBank/DDBJ whole genome shotgun (WGS) entry which is preliminary data.</text>
</comment>
<evidence type="ECO:0000256" key="1">
    <source>
        <dbReference type="SAM" id="SignalP"/>
    </source>
</evidence>
<evidence type="ECO:0000313" key="3">
    <source>
        <dbReference type="Proteomes" id="UP000326340"/>
    </source>
</evidence>
<keyword evidence="1" id="KW-0732">Signal</keyword>
<dbReference type="AlphaFoldDB" id="A0A5Q4BVR4"/>
<evidence type="ECO:0000313" key="2">
    <source>
        <dbReference type="EMBL" id="TQN70871.1"/>
    </source>
</evidence>
<dbReference type="PANTHER" id="PTHR35605:SF1">
    <property type="entry name" value="ECP2 EFFECTOR PROTEIN DOMAIN-CONTAINING PROTEIN-RELATED"/>
    <property type="match status" value="1"/>
</dbReference>
<dbReference type="PANTHER" id="PTHR35605">
    <property type="entry name" value="ECP2 EFFECTOR PROTEIN DOMAIN-CONTAINING PROTEIN-RELATED"/>
    <property type="match status" value="1"/>
</dbReference>
<evidence type="ECO:0008006" key="4">
    <source>
        <dbReference type="Google" id="ProtNLM"/>
    </source>
</evidence>
<feature type="chain" id="PRO_5025069566" description="Secreted protein" evidence="1">
    <location>
        <begin position="19"/>
        <end position="204"/>
    </location>
</feature>